<feature type="chain" id="PRO_5046994813" description="MetA-pathway of phenol degradation" evidence="1">
    <location>
        <begin position="19"/>
        <end position="275"/>
    </location>
</feature>
<keyword evidence="3" id="KW-1185">Reference proteome</keyword>
<evidence type="ECO:0008006" key="4">
    <source>
        <dbReference type="Google" id="ProtNLM"/>
    </source>
</evidence>
<dbReference type="EMBL" id="QGHD01000021">
    <property type="protein sequence ID" value="PWK94480.1"/>
    <property type="molecule type" value="Genomic_DNA"/>
</dbReference>
<feature type="signal peptide" evidence="1">
    <location>
        <begin position="1"/>
        <end position="18"/>
    </location>
</feature>
<accession>A0ABX5LJ50</accession>
<keyword evidence="1" id="KW-0732">Signal</keyword>
<sequence length="275" mass="30875">MKKILLLAVFALTTLSFAWENEYGVIQKMFQVELNGNINFYNSQYYDGDKSDLEDEETQTNVIPTIRVRPVRGIEFNFTYPFRDDGMKDGTGFWGPIVGFKYGGPSSAGFLQFVFPAGAKKLLGNNGGNGEKPSPALIFGGTNFFGNWESFGIRLHSWYFMDFNDNSADELFILLRPEINFGMIRIGVGFPFEFLFANSSVWISNTPGTIRAAGLSLEDDDFGYVMAFSIQPKVTINLGKIDLEPFFSIPLWKYTNSSAMMAYGFTLGMDAKINF</sequence>
<dbReference type="Proteomes" id="UP000245523">
    <property type="component" value="Unassembled WGS sequence"/>
</dbReference>
<comment type="caution">
    <text evidence="2">The sequence shown here is derived from an EMBL/GenBank/DDBJ whole genome shotgun (WGS) entry which is preliminary data.</text>
</comment>
<name>A0ABX5LJ50_9BACT</name>
<reference evidence="2 3" key="1">
    <citation type="submission" date="2018-05" db="EMBL/GenBank/DDBJ databases">
        <title>Animal gut microbial communities from fecal samples from Wisconsin, USA.</title>
        <authorList>
            <person name="Neumann A."/>
        </authorList>
    </citation>
    <scope>NUCLEOTIDE SEQUENCE [LARGE SCALE GENOMIC DNA]</scope>
    <source>
        <strain evidence="2 3">UWS4</strain>
    </source>
</reference>
<evidence type="ECO:0000313" key="2">
    <source>
        <dbReference type="EMBL" id="PWK94480.1"/>
    </source>
</evidence>
<gene>
    <name evidence="2" type="ORF">B0H50_12112</name>
</gene>
<protein>
    <recommendedName>
        <fullName evidence="4">MetA-pathway of phenol degradation</fullName>
    </recommendedName>
</protein>
<organism evidence="2 3">
    <name type="scientific">Hallerella porci</name>
    <dbReference type="NCBI Taxonomy" id="1945871"/>
    <lineage>
        <taxon>Bacteria</taxon>
        <taxon>Pseudomonadati</taxon>
        <taxon>Fibrobacterota</taxon>
        <taxon>Fibrobacteria</taxon>
        <taxon>Fibrobacterales</taxon>
        <taxon>Fibrobacteraceae</taxon>
        <taxon>Hallerella</taxon>
    </lineage>
</organism>
<evidence type="ECO:0000256" key="1">
    <source>
        <dbReference type="SAM" id="SignalP"/>
    </source>
</evidence>
<proteinExistence type="predicted"/>
<dbReference type="RefSeq" id="WP_106199212.1">
    <property type="nucleotide sequence ID" value="NZ_JAXEIU010000058.1"/>
</dbReference>
<evidence type="ECO:0000313" key="3">
    <source>
        <dbReference type="Proteomes" id="UP000245523"/>
    </source>
</evidence>